<dbReference type="AlphaFoldDB" id="A0A060VIQ0"/>
<organism evidence="2 4">
    <name type="scientific">Klebsiella pneumoniae</name>
    <dbReference type="NCBI Taxonomy" id="573"/>
    <lineage>
        <taxon>Bacteria</taxon>
        <taxon>Pseudomonadati</taxon>
        <taxon>Pseudomonadota</taxon>
        <taxon>Gammaproteobacteria</taxon>
        <taxon>Enterobacterales</taxon>
        <taxon>Enterobacteriaceae</taxon>
        <taxon>Klebsiella/Raoultella group</taxon>
        <taxon>Klebsiella</taxon>
        <taxon>Klebsiella pneumoniae complex</taxon>
    </lineage>
</organism>
<dbReference type="EMBL" id="UGMN01000004">
    <property type="protein sequence ID" value="STV55965.1"/>
    <property type="molecule type" value="Genomic_DNA"/>
</dbReference>
<dbReference type="InterPro" id="IPR025395">
    <property type="entry name" value="Phage_tail_terminator-like"/>
</dbReference>
<dbReference type="Proteomes" id="UP000254387">
    <property type="component" value="Unassembled WGS sequence"/>
</dbReference>
<dbReference type="Proteomes" id="UP000254141">
    <property type="component" value="Unassembled WGS sequence"/>
</dbReference>
<evidence type="ECO:0000313" key="3">
    <source>
        <dbReference type="Proteomes" id="UP000254141"/>
    </source>
</evidence>
<evidence type="ECO:0000313" key="2">
    <source>
        <dbReference type="EMBL" id="STV55965.1"/>
    </source>
</evidence>
<name>A0A060VIQ0_KLEPN</name>
<protein>
    <submittedName>
        <fullName evidence="1 2">Electron transfer flavoprotein subunit beta</fullName>
    </submittedName>
</protein>
<dbReference type="Gene3D" id="3.30.2000.20">
    <property type="match status" value="1"/>
</dbReference>
<reference evidence="3 4" key="1">
    <citation type="submission" date="2018-06" db="EMBL/GenBank/DDBJ databases">
        <authorList>
            <consortium name="Pathogen Informatics"/>
            <person name="Doyle S."/>
        </authorList>
    </citation>
    <scope>NUCLEOTIDE SEQUENCE [LARGE SCALE GENOMIC DNA]</scope>
    <source>
        <strain evidence="1 3">NCTC5051</strain>
        <strain evidence="2 4">NCTC5053</strain>
    </source>
</reference>
<gene>
    <name evidence="1" type="ORF">NCTC5051_03977</name>
    <name evidence="2" type="ORF">NCTC5053_05809</name>
</gene>
<accession>A0A060VIQ0</accession>
<sequence>MTLTEIRNAVITRMTAQTAIAAEDVRYSNDSRGTYDPTGKAIWARLTNVTGVAGANEIGAGPVVHRTGVLIVQLFVPVNDGTVLITETADKIRELFEFQDDGRLSYFAVSCYDAGEADGWYQINLNIPYRAL</sequence>
<dbReference type="EMBL" id="UGLU01000001">
    <property type="protein sequence ID" value="STU52888.1"/>
    <property type="molecule type" value="Genomic_DNA"/>
</dbReference>
<dbReference type="RefSeq" id="WP_044245111.1">
    <property type="nucleotide sequence ID" value="NZ_BAACAA010000022.1"/>
</dbReference>
<proteinExistence type="predicted"/>
<evidence type="ECO:0000313" key="4">
    <source>
        <dbReference type="Proteomes" id="UP000254387"/>
    </source>
</evidence>
<evidence type="ECO:0000313" key="1">
    <source>
        <dbReference type="EMBL" id="STU52888.1"/>
    </source>
</evidence>
<dbReference type="Pfam" id="PF13554">
    <property type="entry name" value="Phage_tail_terminator_5"/>
    <property type="match status" value="1"/>
</dbReference>